<dbReference type="EMBL" id="QJKJ01004596">
    <property type="protein sequence ID" value="RDX93523.1"/>
    <property type="molecule type" value="Genomic_DNA"/>
</dbReference>
<dbReference type="OrthoDB" id="101614at2759"/>
<evidence type="ECO:0000313" key="3">
    <source>
        <dbReference type="Proteomes" id="UP000257109"/>
    </source>
</evidence>
<dbReference type="PANTHER" id="PTHR24559">
    <property type="entry name" value="TRANSPOSON TY3-I GAG-POL POLYPROTEIN"/>
    <property type="match status" value="1"/>
</dbReference>
<name>A0A371GSW9_MUCPR</name>
<dbReference type="SUPFAM" id="SSF56672">
    <property type="entry name" value="DNA/RNA polymerases"/>
    <property type="match status" value="1"/>
</dbReference>
<gene>
    <name evidence="2" type="ORF">CR513_24202</name>
</gene>
<dbReference type="PANTHER" id="PTHR24559:SF433">
    <property type="entry name" value="RNA-DIRECTED DNA POLYMERASE (REVERSE TRANSCRIPTASE), RIBONUCLEASE H-LIKE PROTEIN"/>
    <property type="match status" value="1"/>
</dbReference>
<dbReference type="InterPro" id="IPR043502">
    <property type="entry name" value="DNA/RNA_pol_sf"/>
</dbReference>
<evidence type="ECO:0000313" key="2">
    <source>
        <dbReference type="EMBL" id="RDX93523.1"/>
    </source>
</evidence>
<proteinExistence type="predicted"/>
<accession>A0A371GSW9</accession>
<dbReference type="CDD" id="cd01647">
    <property type="entry name" value="RT_LTR"/>
    <property type="match status" value="1"/>
</dbReference>
<keyword evidence="3" id="KW-1185">Reference proteome</keyword>
<evidence type="ECO:0000259" key="1">
    <source>
        <dbReference type="Pfam" id="PF00078"/>
    </source>
</evidence>
<dbReference type="AlphaFoldDB" id="A0A371GSW9"/>
<feature type="non-terminal residue" evidence="2">
    <location>
        <position position="1"/>
    </location>
</feature>
<dbReference type="Pfam" id="PF00078">
    <property type="entry name" value="RVT_1"/>
    <property type="match status" value="1"/>
</dbReference>
<dbReference type="Gene3D" id="3.30.70.270">
    <property type="match status" value="1"/>
</dbReference>
<dbReference type="Gene3D" id="3.10.10.10">
    <property type="entry name" value="HIV Type 1 Reverse Transcriptase, subunit A, domain 1"/>
    <property type="match status" value="1"/>
</dbReference>
<reference evidence="2" key="1">
    <citation type="submission" date="2018-05" db="EMBL/GenBank/DDBJ databases">
        <title>Draft genome of Mucuna pruriens seed.</title>
        <authorList>
            <person name="Nnadi N.E."/>
            <person name="Vos R."/>
            <person name="Hasami M.H."/>
            <person name="Devisetty U.K."/>
            <person name="Aguiy J.C."/>
        </authorList>
    </citation>
    <scope>NUCLEOTIDE SEQUENCE [LARGE SCALE GENOMIC DNA]</scope>
    <source>
        <strain evidence="2">JCA_2017</strain>
    </source>
</reference>
<dbReference type="InterPro" id="IPR053134">
    <property type="entry name" value="RNA-dir_DNA_polymerase"/>
</dbReference>
<organism evidence="2 3">
    <name type="scientific">Mucuna pruriens</name>
    <name type="common">Velvet bean</name>
    <name type="synonym">Dolichos pruriens</name>
    <dbReference type="NCBI Taxonomy" id="157652"/>
    <lineage>
        <taxon>Eukaryota</taxon>
        <taxon>Viridiplantae</taxon>
        <taxon>Streptophyta</taxon>
        <taxon>Embryophyta</taxon>
        <taxon>Tracheophyta</taxon>
        <taxon>Spermatophyta</taxon>
        <taxon>Magnoliopsida</taxon>
        <taxon>eudicotyledons</taxon>
        <taxon>Gunneridae</taxon>
        <taxon>Pentapetalae</taxon>
        <taxon>rosids</taxon>
        <taxon>fabids</taxon>
        <taxon>Fabales</taxon>
        <taxon>Fabaceae</taxon>
        <taxon>Papilionoideae</taxon>
        <taxon>50 kb inversion clade</taxon>
        <taxon>NPAAA clade</taxon>
        <taxon>indigoferoid/millettioid clade</taxon>
        <taxon>Phaseoleae</taxon>
        <taxon>Mucuna</taxon>
    </lineage>
</organism>
<dbReference type="InterPro" id="IPR043128">
    <property type="entry name" value="Rev_trsase/Diguanyl_cyclase"/>
</dbReference>
<feature type="domain" description="Reverse transcriptase" evidence="1">
    <location>
        <begin position="23"/>
        <end position="138"/>
    </location>
</feature>
<dbReference type="Proteomes" id="UP000257109">
    <property type="component" value="Unassembled WGS sequence"/>
</dbReference>
<comment type="caution">
    <text evidence="2">The sequence shown here is derived from an EMBL/GenBank/DDBJ whole genome shotgun (WGS) entry which is preliminary data.</text>
</comment>
<protein>
    <recommendedName>
        <fullName evidence="1">Reverse transcriptase domain-containing protein</fullName>
    </recommendedName>
</protein>
<sequence>MKDEEEGPDEKALVELERLLEQEGPKLQYGAKELEIINLGEEGETREIKASSTVKGIRQCLRLVISRHAGYKHIQMAQEDREKTTFVTTWGTFCYKVMPFGLKNARMTYQRAMMALFHEMMHKEVEVYMDDMIAKSKTLD</sequence>
<dbReference type="InterPro" id="IPR000477">
    <property type="entry name" value="RT_dom"/>
</dbReference>